<dbReference type="EMBL" id="PGXC01000003">
    <property type="protein sequence ID" value="PKK90991.1"/>
    <property type="molecule type" value="Genomic_DNA"/>
</dbReference>
<evidence type="ECO:0000313" key="1">
    <source>
        <dbReference type="EMBL" id="PKK90991.1"/>
    </source>
</evidence>
<reference evidence="1 2" key="1">
    <citation type="journal article" date="2017" name="ISME J.">
        <title>Potential for microbial H2 and metal transformations associated with novel bacteria and archaea in deep terrestrial subsurface sediments.</title>
        <authorList>
            <person name="Hernsdorf A.W."/>
            <person name="Amano Y."/>
            <person name="Miyakawa K."/>
            <person name="Ise K."/>
            <person name="Suzuki Y."/>
            <person name="Anantharaman K."/>
            <person name="Probst A."/>
            <person name="Burstein D."/>
            <person name="Thomas B.C."/>
            <person name="Banfield J.F."/>
        </authorList>
    </citation>
    <scope>NUCLEOTIDE SEQUENCE [LARGE SCALE GENOMIC DNA]</scope>
    <source>
        <strain evidence="1">HGW-Wallbacteria-1</strain>
    </source>
</reference>
<sequence>MILHSDDPIRKVAEIEEKEARNLSCSISTHFSIIGNSALALKGDINARSRLLQMVKTSKMDHPAAPILFALAARVCRMSGNHEFTDHLKHSFLNLFSFTMDPTCICIPTSTGFQLIPAPAWKTGNADSFIEVFISKSDSEPEALLLKCEIKGGGSPDTENILIEFKSSLAALNNGNLKLSEDKILLFKNPDSFSFGHKAFHDSIIKGKDVARKAYSKADIDLISRYTAKLRQLNKAGSLKIDSILFWDEMEIAIWGKSNGKTLLWLSRDGGTIFSEMDILVPGMAKFSLSGIQVGPSLNGDASLWLILSDHNGRWALSQARNRCRTICGPALINHWTNPVFAGTNHSGTTPIIFQMDSKWFAISSPEIKTSLLLNDSSTHSLFSINTEFLHLYSEKILPGIDENDTFIGEILNSLREDFTHSNSIALHGKSNCRKQNCPPHFPQSDQWRKVKVDNLFTGYIPVTWSITESMEDDDRLITLSAANEKASILAREISSKQYPEMTPSEILAVVESRLLYNFHLYNENYGQRFGQTSISGNYYGLKEYKGVKVETFTVQNGTGRNSKVFFCAMFLDPAASDQVGNEAELALWSIRLSFEKTLIVSWP</sequence>
<proteinExistence type="predicted"/>
<protein>
    <submittedName>
        <fullName evidence="1">Uncharacterized protein</fullName>
    </submittedName>
</protein>
<accession>A0A2N1PRM6</accession>
<comment type="caution">
    <text evidence="1">The sequence shown here is derived from an EMBL/GenBank/DDBJ whole genome shotgun (WGS) entry which is preliminary data.</text>
</comment>
<gene>
    <name evidence="1" type="ORF">CVV64_04260</name>
</gene>
<dbReference type="AlphaFoldDB" id="A0A2N1PRM6"/>
<dbReference type="Proteomes" id="UP000233256">
    <property type="component" value="Unassembled WGS sequence"/>
</dbReference>
<name>A0A2N1PRM6_9BACT</name>
<evidence type="ECO:0000313" key="2">
    <source>
        <dbReference type="Proteomes" id="UP000233256"/>
    </source>
</evidence>
<organism evidence="1 2">
    <name type="scientific">Candidatus Wallbacteria bacterium HGW-Wallbacteria-1</name>
    <dbReference type="NCBI Taxonomy" id="2013854"/>
    <lineage>
        <taxon>Bacteria</taxon>
        <taxon>Candidatus Walliibacteriota</taxon>
    </lineage>
</organism>